<dbReference type="Proteomes" id="UP000247892">
    <property type="component" value="Unassembled WGS sequence"/>
</dbReference>
<protein>
    <submittedName>
        <fullName evidence="1">Chromosome partitioning protein ParB</fullName>
    </submittedName>
</protein>
<organism evidence="1 2">
    <name type="scientific">Prauserella flavalba</name>
    <dbReference type="NCBI Taxonomy" id="1477506"/>
    <lineage>
        <taxon>Bacteria</taxon>
        <taxon>Bacillati</taxon>
        <taxon>Actinomycetota</taxon>
        <taxon>Actinomycetes</taxon>
        <taxon>Pseudonocardiales</taxon>
        <taxon>Pseudonocardiaceae</taxon>
        <taxon>Prauserella</taxon>
    </lineage>
</organism>
<dbReference type="OrthoDB" id="1100724at2"/>
<dbReference type="EMBL" id="MASU01000003">
    <property type="protein sequence ID" value="PXY37366.1"/>
    <property type="molecule type" value="Genomic_DNA"/>
</dbReference>
<dbReference type="AlphaFoldDB" id="A0A318M3K4"/>
<reference evidence="1 2" key="1">
    <citation type="submission" date="2016-07" db="EMBL/GenBank/DDBJ databases">
        <title>Draft genome sequence of Prauserella sp. YIM 121212, isolated from alkaline soil.</title>
        <authorList>
            <person name="Ruckert C."/>
            <person name="Albersmeier A."/>
            <person name="Jiang C.-L."/>
            <person name="Jiang Y."/>
            <person name="Kalinowski J."/>
            <person name="Schneider O."/>
            <person name="Winkler A."/>
            <person name="Zotchev S.B."/>
        </authorList>
    </citation>
    <scope>NUCLEOTIDE SEQUENCE [LARGE SCALE GENOMIC DNA]</scope>
    <source>
        <strain evidence="1 2">YIM 121212</strain>
    </source>
</reference>
<name>A0A318M3K4_9PSEU</name>
<dbReference type="Gene3D" id="3.90.1530.10">
    <property type="entry name" value="Conserved hypothetical protein from pyrococcus furiosus pfu- 392566-001, ParB domain"/>
    <property type="match status" value="1"/>
</dbReference>
<accession>A0A318M3K4</accession>
<dbReference type="RefSeq" id="WP_110335158.1">
    <property type="nucleotide sequence ID" value="NZ_JBHVKT010000101.1"/>
</dbReference>
<proteinExistence type="predicted"/>
<evidence type="ECO:0000313" key="2">
    <source>
        <dbReference type="Proteomes" id="UP000247892"/>
    </source>
</evidence>
<gene>
    <name evidence="1" type="ORF">BA062_06450</name>
</gene>
<sequence>MSSRETGFPRADAEHDFLRARRRQVLSRLATWLRREPDDVNIMLPFDEVVDALGWEGERRIGLRVTRLDSIVGSVNRGRDFDRRFRPTSGRVRQRWERLALASRRGEAIPPIEVYRIGELHFVIDGHHRVSVAHALGLESIEAHVTEVRTKLNPSGIRYRGDLIVKDYRRLFLERVPLTGQARAAIVLSDPWDYAELGEHVEAWGFRLMQDEGAFLDRVTIAARWYETEYEPVVRMLRQADLIGDRTEAEAYMWVAGERYRLIRTHRWDDDVIETLRNRKR</sequence>
<dbReference type="SUPFAM" id="SSF110849">
    <property type="entry name" value="ParB/Sulfiredoxin"/>
    <property type="match status" value="1"/>
</dbReference>
<evidence type="ECO:0000313" key="1">
    <source>
        <dbReference type="EMBL" id="PXY37366.1"/>
    </source>
</evidence>
<comment type="caution">
    <text evidence="1">The sequence shown here is derived from an EMBL/GenBank/DDBJ whole genome shotgun (WGS) entry which is preliminary data.</text>
</comment>
<dbReference type="InterPro" id="IPR036086">
    <property type="entry name" value="ParB/Sulfiredoxin_sf"/>
</dbReference>
<keyword evidence="2" id="KW-1185">Reference proteome</keyword>